<feature type="chain" id="PRO_5020594014" description="Hydrophobin" evidence="1">
    <location>
        <begin position="16"/>
        <end position="117"/>
    </location>
</feature>
<name>A0A4P7NI71_PYROR</name>
<accession>A0A4P7NI71</accession>
<keyword evidence="1" id="KW-0732">Signal</keyword>
<protein>
    <recommendedName>
        <fullName evidence="4">Hydrophobin</fullName>
    </recommendedName>
</protein>
<dbReference type="EMBL" id="CP034207">
    <property type="protein sequence ID" value="QBZ61650.1"/>
    <property type="molecule type" value="Genomic_DNA"/>
</dbReference>
<proteinExistence type="predicted"/>
<dbReference type="InterPro" id="IPR045634">
    <property type="entry name" value="DUF6413"/>
</dbReference>
<dbReference type="AlphaFoldDB" id="A0A4P7NI71"/>
<evidence type="ECO:0008006" key="4">
    <source>
        <dbReference type="Google" id="ProtNLM"/>
    </source>
</evidence>
<evidence type="ECO:0000256" key="1">
    <source>
        <dbReference type="SAM" id="SignalP"/>
    </source>
</evidence>
<gene>
    <name evidence="2" type="ORF">PoMZ_08604</name>
</gene>
<evidence type="ECO:0000313" key="2">
    <source>
        <dbReference type="EMBL" id="QBZ61650.1"/>
    </source>
</evidence>
<sequence>MRYSILILAPTTVLGQIFSSAGEPATGPLCCNRGVVDTSGTCKSLNLNAYACESIRSNSAKAVAGDPDSKSGCDNGVFELFPVGRDVKAFVPNSGDTIKLGPSSLGDAFTAFIGCAD</sequence>
<reference evidence="2 3" key="1">
    <citation type="journal article" date="2019" name="Mol. Biol. Evol.">
        <title>Blast fungal genomes show frequent chromosomal changes, gene gains and losses, and effector gene turnover.</title>
        <authorList>
            <person name="Gomez Luciano L.B."/>
            <person name="Jason Tsai I."/>
            <person name="Chuma I."/>
            <person name="Tosa Y."/>
            <person name="Chen Y.H."/>
            <person name="Li J.Y."/>
            <person name="Li M.Y."/>
            <person name="Jade Lu M.Y."/>
            <person name="Nakayashiki H."/>
            <person name="Li W.H."/>
        </authorList>
    </citation>
    <scope>NUCLEOTIDE SEQUENCE [LARGE SCALE GENOMIC DNA]</scope>
    <source>
        <strain evidence="2">MZ5-1-6</strain>
    </source>
</reference>
<evidence type="ECO:0000313" key="3">
    <source>
        <dbReference type="Proteomes" id="UP000294847"/>
    </source>
</evidence>
<feature type="signal peptide" evidence="1">
    <location>
        <begin position="1"/>
        <end position="15"/>
    </location>
</feature>
<dbReference type="Pfam" id="PF19951">
    <property type="entry name" value="DUF6413"/>
    <property type="match status" value="1"/>
</dbReference>
<organism evidence="2 3">
    <name type="scientific">Pyricularia oryzae</name>
    <name type="common">Rice blast fungus</name>
    <name type="synonym">Magnaporthe oryzae</name>
    <dbReference type="NCBI Taxonomy" id="318829"/>
    <lineage>
        <taxon>Eukaryota</taxon>
        <taxon>Fungi</taxon>
        <taxon>Dikarya</taxon>
        <taxon>Ascomycota</taxon>
        <taxon>Pezizomycotina</taxon>
        <taxon>Sordariomycetes</taxon>
        <taxon>Sordariomycetidae</taxon>
        <taxon>Magnaporthales</taxon>
        <taxon>Pyriculariaceae</taxon>
        <taxon>Pyricularia</taxon>
    </lineage>
</organism>
<dbReference type="Proteomes" id="UP000294847">
    <property type="component" value="Chromosome 4"/>
</dbReference>